<dbReference type="PROSITE" id="PS00138">
    <property type="entry name" value="SUBTILASE_SER"/>
    <property type="match status" value="1"/>
</dbReference>
<comment type="similarity">
    <text evidence="1 5 6">Belongs to the peptidase S8 family.</text>
</comment>
<dbReference type="InterPro" id="IPR000209">
    <property type="entry name" value="Peptidase_S8/S53_dom"/>
</dbReference>
<dbReference type="PANTHER" id="PTHR43806:SF11">
    <property type="entry name" value="CEREVISIN-RELATED"/>
    <property type="match status" value="1"/>
</dbReference>
<organism evidence="10 11">
    <name type="scientific">Haloechinothrix salitolerans</name>
    <dbReference type="NCBI Taxonomy" id="926830"/>
    <lineage>
        <taxon>Bacteria</taxon>
        <taxon>Bacillati</taxon>
        <taxon>Actinomycetota</taxon>
        <taxon>Actinomycetes</taxon>
        <taxon>Pseudonocardiales</taxon>
        <taxon>Pseudonocardiaceae</taxon>
        <taxon>Haloechinothrix</taxon>
    </lineage>
</organism>
<keyword evidence="4 5" id="KW-0720">Serine protease</keyword>
<evidence type="ECO:0000256" key="2">
    <source>
        <dbReference type="ARBA" id="ARBA00022670"/>
    </source>
</evidence>
<dbReference type="PROSITE" id="PS51892">
    <property type="entry name" value="SUBTILASE"/>
    <property type="match status" value="1"/>
</dbReference>
<evidence type="ECO:0000256" key="3">
    <source>
        <dbReference type="ARBA" id="ARBA00022801"/>
    </source>
</evidence>
<protein>
    <submittedName>
        <fullName evidence="10">S8 family serine peptidase</fullName>
    </submittedName>
</protein>
<evidence type="ECO:0000256" key="8">
    <source>
        <dbReference type="SAM" id="SignalP"/>
    </source>
</evidence>
<evidence type="ECO:0000256" key="4">
    <source>
        <dbReference type="ARBA" id="ARBA00022825"/>
    </source>
</evidence>
<evidence type="ECO:0000259" key="9">
    <source>
        <dbReference type="Pfam" id="PF00082"/>
    </source>
</evidence>
<comment type="caution">
    <text evidence="10">The sequence shown here is derived from an EMBL/GenBank/DDBJ whole genome shotgun (WGS) entry which is preliminary data.</text>
</comment>
<dbReference type="InterPro" id="IPR023828">
    <property type="entry name" value="Peptidase_S8_Ser-AS"/>
</dbReference>
<feature type="domain" description="Peptidase S8/S53" evidence="9">
    <location>
        <begin position="167"/>
        <end position="472"/>
    </location>
</feature>
<dbReference type="InterPro" id="IPR015500">
    <property type="entry name" value="Peptidase_S8_subtilisin-rel"/>
</dbReference>
<dbReference type="PROSITE" id="PS00137">
    <property type="entry name" value="SUBTILASE_HIS"/>
    <property type="match status" value="1"/>
</dbReference>
<evidence type="ECO:0000313" key="11">
    <source>
        <dbReference type="Proteomes" id="UP001596337"/>
    </source>
</evidence>
<evidence type="ECO:0000256" key="1">
    <source>
        <dbReference type="ARBA" id="ARBA00011073"/>
    </source>
</evidence>
<keyword evidence="11" id="KW-1185">Reference proteome</keyword>
<accession>A0ABW2BSQ0</accession>
<keyword evidence="8" id="KW-0732">Signal</keyword>
<dbReference type="InterPro" id="IPR023827">
    <property type="entry name" value="Peptidase_S8_Asp-AS"/>
</dbReference>
<evidence type="ECO:0000313" key="10">
    <source>
        <dbReference type="EMBL" id="MFC6865843.1"/>
    </source>
</evidence>
<keyword evidence="3 5" id="KW-0378">Hydrolase</keyword>
<dbReference type="InterPro" id="IPR036852">
    <property type="entry name" value="Peptidase_S8/S53_dom_sf"/>
</dbReference>
<dbReference type="PRINTS" id="PR00723">
    <property type="entry name" value="SUBTILISIN"/>
</dbReference>
<feature type="chain" id="PRO_5046203647" evidence="8">
    <location>
        <begin position="35"/>
        <end position="484"/>
    </location>
</feature>
<feature type="compositionally biased region" description="Polar residues" evidence="7">
    <location>
        <begin position="327"/>
        <end position="337"/>
    </location>
</feature>
<feature type="active site" description="Charge relay system" evidence="5">
    <location>
        <position position="415"/>
    </location>
</feature>
<dbReference type="Proteomes" id="UP001596337">
    <property type="component" value="Unassembled WGS sequence"/>
</dbReference>
<evidence type="ECO:0000256" key="7">
    <source>
        <dbReference type="SAM" id="MobiDB-lite"/>
    </source>
</evidence>
<dbReference type="SUPFAM" id="SSF52743">
    <property type="entry name" value="Subtilisin-like"/>
    <property type="match status" value="1"/>
</dbReference>
<proteinExistence type="inferred from homology"/>
<dbReference type="RefSeq" id="WP_345403723.1">
    <property type="nucleotide sequence ID" value="NZ_BAABLA010000115.1"/>
</dbReference>
<evidence type="ECO:0000256" key="6">
    <source>
        <dbReference type="RuleBase" id="RU003355"/>
    </source>
</evidence>
<gene>
    <name evidence="10" type="ORF">ACFQGD_01645</name>
</gene>
<keyword evidence="2 5" id="KW-0645">Protease</keyword>
<reference evidence="11" key="1">
    <citation type="journal article" date="2019" name="Int. J. Syst. Evol. Microbiol.">
        <title>The Global Catalogue of Microorganisms (GCM) 10K type strain sequencing project: providing services to taxonomists for standard genome sequencing and annotation.</title>
        <authorList>
            <consortium name="The Broad Institute Genomics Platform"/>
            <consortium name="The Broad Institute Genome Sequencing Center for Infectious Disease"/>
            <person name="Wu L."/>
            <person name="Ma J."/>
        </authorList>
    </citation>
    <scope>NUCLEOTIDE SEQUENCE [LARGE SCALE GENOMIC DNA]</scope>
    <source>
        <strain evidence="11">KCTC 32255</strain>
    </source>
</reference>
<dbReference type="PANTHER" id="PTHR43806">
    <property type="entry name" value="PEPTIDASE S8"/>
    <property type="match status" value="1"/>
</dbReference>
<feature type="active site" description="Charge relay system" evidence="5">
    <location>
        <position position="215"/>
    </location>
</feature>
<name>A0ABW2BSQ0_9PSEU</name>
<feature type="active site" description="Charge relay system" evidence="5">
    <location>
        <position position="175"/>
    </location>
</feature>
<feature type="signal peptide" evidence="8">
    <location>
        <begin position="1"/>
        <end position="34"/>
    </location>
</feature>
<dbReference type="PROSITE" id="PS00136">
    <property type="entry name" value="SUBTILASE_ASP"/>
    <property type="match status" value="1"/>
</dbReference>
<dbReference type="InterPro" id="IPR022398">
    <property type="entry name" value="Peptidase_S8_His-AS"/>
</dbReference>
<dbReference type="InterPro" id="IPR050131">
    <property type="entry name" value="Peptidase_S8_subtilisin-like"/>
</dbReference>
<evidence type="ECO:0000256" key="5">
    <source>
        <dbReference type="PROSITE-ProRule" id="PRU01240"/>
    </source>
</evidence>
<feature type="region of interest" description="Disordered" evidence="7">
    <location>
        <begin position="325"/>
        <end position="345"/>
    </location>
</feature>
<dbReference type="Pfam" id="PF00082">
    <property type="entry name" value="Peptidase_S8"/>
    <property type="match status" value="1"/>
</dbReference>
<dbReference type="EMBL" id="JBHSXX010000001">
    <property type="protein sequence ID" value="MFC6865843.1"/>
    <property type="molecule type" value="Genomic_DNA"/>
</dbReference>
<sequence length="484" mass="50027">MIAWHAAHRRLAAGFLAVALVSLLSGVVASPSAAAVPGTVAVPGAVAVPVPQWEPGLRAYFVLTEPGDVSPAIGAVRANGGSVFAAYPAIGVVVAHATGADFAGIVRKAPGVEQAGATRTSDIPKQAYQPVVPPRPPQHTPMGPERPRWNLTQIGADKSLPVASGSRDVVVGVLDTGIDGEHAELDDAFDESKSASCAYGSLDRRDGVWRDTNSHGTHVAGTIAAAKDGVGVLGVAPGVTVASVRVAEEPSGLFFPENAVCAFMFAAQQGFDVTNNSYYIDPWQYLCPDDPDQAAILEGVRRAVRHAERKGMLHVAAAGNSDYDLANKTTDSSSPNDSKPIANRPLSADCIDLPTELPGVVTVSATGMETRKASYSNYGTDKIDITAPGGDPGKQDEGVLSTVPGGRYGFKAGTSMAAPHVSGVAALLVSAHPEWTPTDLRRRLLGQARDIDCPDDDRCAGDAARNSFYGEGVVNAAAAAGVGR</sequence>
<dbReference type="Gene3D" id="3.40.50.200">
    <property type="entry name" value="Peptidase S8/S53 domain"/>
    <property type="match status" value="1"/>
</dbReference>